<dbReference type="InterPro" id="IPR035963">
    <property type="entry name" value="FERM_2"/>
</dbReference>
<dbReference type="SUPFAM" id="SSF54236">
    <property type="entry name" value="Ubiquitin-like"/>
    <property type="match status" value="1"/>
</dbReference>
<dbReference type="InterPro" id="IPR029071">
    <property type="entry name" value="Ubiquitin-like_domsf"/>
</dbReference>
<accession>A0A8B7YFT2</accession>
<dbReference type="FunFam" id="2.30.29.30:FF:000286">
    <property type="entry name" value="PH-protein kinase domain containing protein"/>
    <property type="match status" value="1"/>
</dbReference>
<feature type="region of interest" description="Disordered" evidence="4">
    <location>
        <begin position="569"/>
        <end position="616"/>
    </location>
</feature>
<feature type="domain" description="MyTH4" evidence="7">
    <location>
        <begin position="1079"/>
        <end position="1277"/>
    </location>
</feature>
<evidence type="ECO:0000256" key="2">
    <source>
        <dbReference type="ARBA" id="ARBA00023054"/>
    </source>
</evidence>
<dbReference type="SUPFAM" id="SSF47031">
    <property type="entry name" value="Second domain of FERM"/>
    <property type="match status" value="1"/>
</dbReference>
<feature type="region of interest" description="Disordered" evidence="4">
    <location>
        <begin position="1"/>
        <end position="44"/>
    </location>
</feature>
<dbReference type="InterPro" id="IPR011993">
    <property type="entry name" value="PH-like_dom_sf"/>
</dbReference>
<dbReference type="Pfam" id="PF00784">
    <property type="entry name" value="MyTH4"/>
    <property type="match status" value="2"/>
</dbReference>
<feature type="compositionally biased region" description="Low complexity" evidence="4">
    <location>
        <begin position="436"/>
        <end position="452"/>
    </location>
</feature>
<dbReference type="SMART" id="SM00233">
    <property type="entry name" value="PH"/>
    <property type="match status" value="2"/>
</dbReference>
<keyword evidence="2 3" id="KW-0175">Coiled coil</keyword>
<feature type="region of interest" description="Disordered" evidence="4">
    <location>
        <begin position="322"/>
        <end position="352"/>
    </location>
</feature>
<sequence>MATSISNGGTTHDILSHLTDIDVTKNTKGAKDEAKEEGAEEEEAEGVDWKERYILLEEQLDKFRLQATKIRAVLGERMEDLEEKVKESNTRAEMAEKEVKEVTEKLASMRRGSGESERSQALNKRIQALEAACQEKEDVIRHLEKQLTEQRELRLEDSRLVDTKITQIKEWVATTVTQLEEENRCLRAENVLLSTGRESLEEGTDQEPSQKPSPPRPTSVLSEPPEIPARPTSSSIREHLQSILDESRSAGDAPRRPKPPARNRKSPDESHVSALIQVHEEFIKQGEERPLRDETFKCAACERRMKLQDSWMVVREEVSNNTWPRRQPHHAHDLTKQHSYDEHGPTVSNITCEPEPRRDLIVHCEFCGHDGVPVHVESDEEEPTPGMLSSDQLLGSQASLMSLSDSSLALQAPPPTPASPGTGGAKSLAHSLIQANDNPTITNNNNDSPSSDAVKLPGTLEALADSVSATAKVLHQSSNRNNNQTPSFSEAMVDHTLDSLEDAAQSQMDTETTAEDDDDEVFLKDGFVPESRNSDYADLFQEEIESRPPKKSESKYQSLTSFNTTVVLGKDDDDYDEPPDDFFSMDSPEESVKPDMKMVEKSNPTPPPPPLHKMPPWENRIYTIADRGMTLSSCINNMASPSKTCPAPICQSWEGSSTAAMYKDMSVPVYTTLRGHADQIRSTPFSGDSSDSSDEEHCLGGGGKLSQHIQSAVGTLGRRPSPSASPAKSGSKIGGSGGGGGGSALASGSPSRKLIGIGGTPSTPMLGLKRGVSAQSGSSEADYAIPPDAISCSDSTNSDEPEPKLLKTCAAFTAENVRKGPLEKSGWLTKFGGRMKSWKRRWFVLRDGELCYYKSMNESSRKPRGRIPLDTLTKISRSEGSLTFELVTTKRTYYLTAGSSAVMEEWITVLNNVLCRYNTRAMMDKGSSSEEVKPSIQSWLTKVKNGHSKTCWCVLAVKTFSYYKKQGDKVPIGTIDIGEASVEEVDQSQNSDDEGDGKTESKYSLCLAPAKKPDKPNPSPTYLVFNSKEEKDNWLYHLLVASGGGNSDAGTEFEKLISRLMVAEGNPQSPYWKHPMLCYSKESIEKPLTTLPSEPLKKEAVKLGKSCNLFITVQMDTLAIDYHISLAQNALQTCLSHPELQNEMYCQLIKQTTRCPPGSGTASLQSFLCGSLSSWFGCDAQVSRPSSMTDLTSEPRQVNPQEIYLVTQAWQLLAMCCVLFLPQQKYLWFLKAHLRRHADTKNDVGKYALFCQRSLERTIHKGGREAKPSRQEVLSILQRHPYHHSFPISMPIHFMNGSYQVVGFDGSTTVKDLLHTLNHKINMRDSEESGFALFTDDPCGREIEHCLHPSAKICDVISKWEQTLKETQTGKWETARMVRLTYKNRLYFRQRTKRETERERLLLAYQVNDDIINGWFPINKELALELAALMAQIEYNDYRPSVTNLELPSAGTSAASTSQTLDSAFEKFYPKRYKSCDEEELRTLKHNLAQKWCVLKGRTPIDCVRIYLTVTRKWPLFGAKLFPAKCKFGKQERVWLAVQDSGVSMLNYQTLQELSKYSFQSMVTFGGCRDDFMIVLSQSVTKEVPREREHGTEKLLFAMTKTKVLEITLLIASYINAIVKQEGLTYKPSGEAATADGMASSGSGGPAPCTNPKVWDLESSTGPIVVGGSRIV</sequence>
<feature type="domain" description="FERM" evidence="6">
    <location>
        <begin position="1288"/>
        <end position="1622"/>
    </location>
</feature>
<feature type="compositionally biased region" description="Gly residues" evidence="4">
    <location>
        <begin position="732"/>
        <end position="743"/>
    </location>
</feature>
<feature type="compositionally biased region" description="Basic and acidic residues" evidence="4">
    <location>
        <begin position="236"/>
        <end position="255"/>
    </location>
</feature>
<dbReference type="CDD" id="cd14473">
    <property type="entry name" value="FERM_B-lobe"/>
    <property type="match status" value="1"/>
</dbReference>
<dbReference type="Pfam" id="PF00169">
    <property type="entry name" value="PH"/>
    <property type="match status" value="2"/>
</dbReference>
<evidence type="ECO:0000256" key="4">
    <source>
        <dbReference type="SAM" id="MobiDB-lite"/>
    </source>
</evidence>
<feature type="region of interest" description="Disordered" evidence="4">
    <location>
        <begin position="195"/>
        <end position="271"/>
    </location>
</feature>
<proteinExistence type="predicted"/>
<dbReference type="Proteomes" id="UP000694845">
    <property type="component" value="Unplaced"/>
</dbReference>
<dbReference type="KEGG" id="aplc:110979222"/>
<dbReference type="Gene3D" id="3.10.20.90">
    <property type="entry name" value="Phosphatidylinositol 3-kinase Catalytic Subunit, Chain A, domain 1"/>
    <property type="match status" value="1"/>
</dbReference>
<evidence type="ECO:0000313" key="8">
    <source>
        <dbReference type="Proteomes" id="UP000694845"/>
    </source>
</evidence>
<dbReference type="OrthoDB" id="6285196at2759"/>
<organism evidence="8 9">
    <name type="scientific">Acanthaster planci</name>
    <name type="common">Crown-of-thorns starfish</name>
    <dbReference type="NCBI Taxonomy" id="133434"/>
    <lineage>
        <taxon>Eukaryota</taxon>
        <taxon>Metazoa</taxon>
        <taxon>Echinodermata</taxon>
        <taxon>Eleutherozoa</taxon>
        <taxon>Asterozoa</taxon>
        <taxon>Asteroidea</taxon>
        <taxon>Valvatacea</taxon>
        <taxon>Valvatida</taxon>
        <taxon>Acanthasteridae</taxon>
        <taxon>Acanthaster</taxon>
    </lineage>
</organism>
<feature type="compositionally biased region" description="Acidic residues" evidence="4">
    <location>
        <begin position="571"/>
        <end position="580"/>
    </location>
</feature>
<reference evidence="9" key="1">
    <citation type="submission" date="2025-08" db="UniProtKB">
        <authorList>
            <consortium name="RefSeq"/>
        </authorList>
    </citation>
    <scope>IDENTIFICATION</scope>
</reference>
<dbReference type="InterPro" id="IPR001849">
    <property type="entry name" value="PH_domain"/>
</dbReference>
<feature type="compositionally biased region" description="Pro residues" evidence="4">
    <location>
        <begin position="604"/>
        <end position="613"/>
    </location>
</feature>
<dbReference type="InterPro" id="IPR000299">
    <property type="entry name" value="FERM_domain"/>
</dbReference>
<feature type="compositionally biased region" description="Polar residues" evidence="4">
    <location>
        <begin position="1"/>
        <end position="10"/>
    </location>
</feature>
<dbReference type="Gene3D" id="1.25.40.530">
    <property type="entry name" value="MyTH4 domain"/>
    <property type="match status" value="1"/>
</dbReference>
<feature type="coiled-coil region" evidence="3">
    <location>
        <begin position="71"/>
        <end position="153"/>
    </location>
</feature>
<dbReference type="Gene3D" id="2.30.29.30">
    <property type="entry name" value="Pleckstrin-homology domain (PH domain)/Phosphotyrosine-binding domain (PTB)"/>
    <property type="match status" value="3"/>
</dbReference>
<feature type="region of interest" description="Disordered" evidence="4">
    <location>
        <begin position="436"/>
        <end position="455"/>
    </location>
</feature>
<dbReference type="PROSITE" id="PS50057">
    <property type="entry name" value="FERM_3"/>
    <property type="match status" value="1"/>
</dbReference>
<dbReference type="SMART" id="SM00295">
    <property type="entry name" value="B41"/>
    <property type="match status" value="1"/>
</dbReference>
<dbReference type="Gene3D" id="1.20.80.10">
    <property type="match status" value="1"/>
</dbReference>
<dbReference type="PROSITE" id="PS50003">
    <property type="entry name" value="PH_DOMAIN"/>
    <property type="match status" value="2"/>
</dbReference>
<dbReference type="SMART" id="SM00139">
    <property type="entry name" value="MyTH4"/>
    <property type="match status" value="1"/>
</dbReference>
<dbReference type="InterPro" id="IPR000857">
    <property type="entry name" value="MyTH4_dom"/>
</dbReference>
<evidence type="ECO:0000256" key="1">
    <source>
        <dbReference type="ARBA" id="ARBA00022737"/>
    </source>
</evidence>
<evidence type="ECO:0000259" key="7">
    <source>
        <dbReference type="PROSITE" id="PS51016"/>
    </source>
</evidence>
<dbReference type="PANTHER" id="PTHR22903">
    <property type="entry name" value="PLEKHH PROTEIN"/>
    <property type="match status" value="1"/>
</dbReference>
<dbReference type="InterPro" id="IPR019749">
    <property type="entry name" value="Band_41_domain"/>
</dbReference>
<protein>
    <submittedName>
        <fullName evidence="9">Pleckstrin homology domain-containing family H member 1-like isoform X1</fullName>
    </submittedName>
</protein>
<feature type="compositionally biased region" description="Basic and acidic residues" evidence="4">
    <location>
        <begin position="19"/>
        <end position="37"/>
    </location>
</feature>
<feature type="domain" description="PH" evidence="5">
    <location>
        <begin position="821"/>
        <end position="915"/>
    </location>
</feature>
<dbReference type="Pfam" id="PF21989">
    <property type="entry name" value="RA_2"/>
    <property type="match status" value="1"/>
</dbReference>
<feature type="region of interest" description="Disordered" evidence="4">
    <location>
        <begin position="407"/>
        <end position="427"/>
    </location>
</feature>
<dbReference type="CDD" id="cd17094">
    <property type="entry name" value="FERM_F1_Max1_like"/>
    <property type="match status" value="1"/>
</dbReference>
<evidence type="ECO:0000313" key="9">
    <source>
        <dbReference type="RefSeq" id="XP_022090511.1"/>
    </source>
</evidence>
<feature type="region of interest" description="Disordered" evidence="4">
    <location>
        <begin position="680"/>
        <end position="780"/>
    </location>
</feature>
<keyword evidence="8" id="KW-1185">Reference proteome</keyword>
<dbReference type="InterPro" id="IPR038185">
    <property type="entry name" value="MyTH4_dom_sf"/>
</dbReference>
<dbReference type="InterPro" id="IPR014352">
    <property type="entry name" value="FERM/acyl-CoA-bd_prot_sf"/>
</dbReference>
<feature type="domain" description="PH" evidence="5">
    <location>
        <begin position="933"/>
        <end position="1043"/>
    </location>
</feature>
<feature type="compositionally biased region" description="Low complexity" evidence="4">
    <location>
        <begin position="720"/>
        <end position="731"/>
    </location>
</feature>
<dbReference type="CDD" id="cd13282">
    <property type="entry name" value="PH1_PLEKHH1_PLEKHH2"/>
    <property type="match status" value="1"/>
</dbReference>
<dbReference type="RefSeq" id="XP_022090511.1">
    <property type="nucleotide sequence ID" value="XM_022234819.1"/>
</dbReference>
<feature type="compositionally biased region" description="Basic and acidic residues" evidence="4">
    <location>
        <begin position="330"/>
        <end position="344"/>
    </location>
</feature>
<dbReference type="GO" id="GO:0005856">
    <property type="term" value="C:cytoskeleton"/>
    <property type="evidence" value="ECO:0007669"/>
    <property type="project" value="InterPro"/>
</dbReference>
<dbReference type="InterPro" id="IPR019748">
    <property type="entry name" value="FERM_central"/>
</dbReference>
<dbReference type="GeneID" id="110979222"/>
<dbReference type="PROSITE" id="PS51016">
    <property type="entry name" value="MYTH4"/>
    <property type="match status" value="1"/>
</dbReference>
<feature type="compositionally biased region" description="Basic and acidic residues" evidence="4">
    <location>
        <begin position="590"/>
        <end position="600"/>
    </location>
</feature>
<dbReference type="SUPFAM" id="SSF50729">
    <property type="entry name" value="PH domain-like"/>
    <property type="match status" value="2"/>
</dbReference>
<evidence type="ECO:0000256" key="3">
    <source>
        <dbReference type="SAM" id="Coils"/>
    </source>
</evidence>
<dbReference type="PANTHER" id="PTHR22903:SF8">
    <property type="entry name" value="MAX-1A"/>
    <property type="match status" value="1"/>
</dbReference>
<gene>
    <name evidence="9" type="primary">LOC110979222</name>
</gene>
<name>A0A8B7YFT2_ACAPL</name>
<dbReference type="OMA" id="FYPIRYR"/>
<keyword evidence="1" id="KW-0677">Repeat</keyword>
<evidence type="ECO:0000259" key="5">
    <source>
        <dbReference type="PROSITE" id="PS50003"/>
    </source>
</evidence>
<evidence type="ECO:0000259" key="6">
    <source>
        <dbReference type="PROSITE" id="PS50057"/>
    </source>
</evidence>
<dbReference type="Pfam" id="PF00373">
    <property type="entry name" value="FERM_M"/>
    <property type="match status" value="1"/>
</dbReference>